<keyword evidence="3" id="KW-1185">Reference proteome</keyword>
<evidence type="ECO:0000313" key="3">
    <source>
        <dbReference type="Proteomes" id="UP000220836"/>
    </source>
</evidence>
<keyword evidence="1" id="KW-0812">Transmembrane</keyword>
<accession>A0A238KWB6</accession>
<evidence type="ECO:0000256" key="1">
    <source>
        <dbReference type="SAM" id="Phobius"/>
    </source>
</evidence>
<dbReference type="Proteomes" id="UP000220836">
    <property type="component" value="Unassembled WGS sequence"/>
</dbReference>
<dbReference type="Pfam" id="PF07332">
    <property type="entry name" value="Phage_holin_3_6"/>
    <property type="match status" value="1"/>
</dbReference>
<sequence length="153" mass="15760">MSRISRNISIIIRSERLIAQRHLAVLRQQTIMIAAAGIAAGVGLIMLNVSAYLALSDIVSQSAAALIVAVVNVVLAGILIAVAGKSNVEQETAPVAEVRDMALEDLEAEILSAAAEAKAATDALRQMAKNPLGTIAPGLAGTVVSAVVKNLKN</sequence>
<organism evidence="2 3">
    <name type="scientific">Pelagimonas varians</name>
    <dbReference type="NCBI Taxonomy" id="696760"/>
    <lineage>
        <taxon>Bacteria</taxon>
        <taxon>Pseudomonadati</taxon>
        <taxon>Pseudomonadota</taxon>
        <taxon>Alphaproteobacteria</taxon>
        <taxon>Rhodobacterales</taxon>
        <taxon>Roseobacteraceae</taxon>
        <taxon>Pelagimonas</taxon>
    </lineage>
</organism>
<dbReference type="RefSeq" id="WP_097805931.1">
    <property type="nucleotide sequence ID" value="NZ_FXYH01000014.1"/>
</dbReference>
<evidence type="ECO:0000313" key="2">
    <source>
        <dbReference type="EMBL" id="SMX47079.1"/>
    </source>
</evidence>
<protein>
    <recommendedName>
        <fullName evidence="4">Holin-X, holin superfamily III</fullName>
    </recommendedName>
</protein>
<gene>
    <name evidence="2" type="ORF">PEV8663_03466</name>
</gene>
<dbReference type="AlphaFoldDB" id="A0A238KWB6"/>
<reference evidence="2 3" key="1">
    <citation type="submission" date="2017-05" db="EMBL/GenBank/DDBJ databases">
        <authorList>
            <person name="Song R."/>
            <person name="Chenine A.L."/>
            <person name="Ruprecht R.M."/>
        </authorList>
    </citation>
    <scope>NUCLEOTIDE SEQUENCE [LARGE SCALE GENOMIC DNA]</scope>
    <source>
        <strain evidence="2 3">CECT 8663</strain>
    </source>
</reference>
<proteinExistence type="predicted"/>
<dbReference type="InterPro" id="IPR009937">
    <property type="entry name" value="Phage_holin_3_6"/>
</dbReference>
<keyword evidence="1" id="KW-1133">Transmembrane helix</keyword>
<keyword evidence="1" id="KW-0472">Membrane</keyword>
<name>A0A238KWB6_9RHOB</name>
<feature type="transmembrane region" description="Helical" evidence="1">
    <location>
        <begin position="31"/>
        <end position="55"/>
    </location>
</feature>
<feature type="transmembrane region" description="Helical" evidence="1">
    <location>
        <begin position="61"/>
        <end position="82"/>
    </location>
</feature>
<dbReference type="EMBL" id="FXYH01000014">
    <property type="protein sequence ID" value="SMX47079.1"/>
    <property type="molecule type" value="Genomic_DNA"/>
</dbReference>
<evidence type="ECO:0008006" key="4">
    <source>
        <dbReference type="Google" id="ProtNLM"/>
    </source>
</evidence>